<dbReference type="EMBL" id="PJRQ01000024">
    <property type="protein sequence ID" value="PLR14780.1"/>
    <property type="molecule type" value="Genomic_DNA"/>
</dbReference>
<protein>
    <submittedName>
        <fullName evidence="7">Protein imuB</fullName>
    </submittedName>
</protein>
<evidence type="ECO:0000313" key="7">
    <source>
        <dbReference type="EMBL" id="PLR14780.1"/>
    </source>
</evidence>
<feature type="domain" description="UmuC" evidence="4">
    <location>
        <begin position="103"/>
        <end position="216"/>
    </location>
</feature>
<feature type="compositionally biased region" description="Polar residues" evidence="3">
    <location>
        <begin position="57"/>
        <end position="66"/>
    </location>
</feature>
<dbReference type="KEGG" id="cfh:C1707_24370"/>
<evidence type="ECO:0000256" key="2">
    <source>
        <dbReference type="ARBA" id="ARBA00022763"/>
    </source>
</evidence>
<reference evidence="6 9" key="2">
    <citation type="submission" date="2018-01" db="EMBL/GenBank/DDBJ databases">
        <title>Complete genome sequence of Caulobacter flavus RHGG3.</title>
        <authorList>
            <person name="Yang E."/>
        </authorList>
    </citation>
    <scope>NUCLEOTIDE SEQUENCE [LARGE SCALE GENOMIC DNA]</scope>
    <source>
        <strain evidence="6 9">RHGG3</strain>
    </source>
</reference>
<dbReference type="PANTHER" id="PTHR35369">
    <property type="entry name" value="BLR3025 PROTEIN-RELATED"/>
    <property type="match status" value="1"/>
</dbReference>
<dbReference type="Gene3D" id="3.40.1170.60">
    <property type="match status" value="1"/>
</dbReference>
<comment type="similarity">
    <text evidence="1">Belongs to the DNA polymerase type-Y family.</text>
</comment>
<dbReference type="SUPFAM" id="SSF56672">
    <property type="entry name" value="DNA/RNA polymerases"/>
    <property type="match status" value="1"/>
</dbReference>
<dbReference type="EMBL" id="CP026100">
    <property type="protein sequence ID" value="AYV49135.1"/>
    <property type="molecule type" value="Genomic_DNA"/>
</dbReference>
<dbReference type="CDD" id="cd03468">
    <property type="entry name" value="PolY_like"/>
    <property type="match status" value="1"/>
</dbReference>
<dbReference type="Pfam" id="PF20114">
    <property type="entry name" value="DUF6504"/>
    <property type="match status" value="1"/>
</dbReference>
<dbReference type="Proteomes" id="UP000234483">
    <property type="component" value="Unassembled WGS sequence"/>
</dbReference>
<evidence type="ECO:0000256" key="1">
    <source>
        <dbReference type="ARBA" id="ARBA00010945"/>
    </source>
</evidence>
<evidence type="ECO:0000313" key="9">
    <source>
        <dbReference type="Proteomes" id="UP000281192"/>
    </source>
</evidence>
<evidence type="ECO:0000313" key="8">
    <source>
        <dbReference type="Proteomes" id="UP000234483"/>
    </source>
</evidence>
<dbReference type="GO" id="GO:0006281">
    <property type="term" value="P:DNA repair"/>
    <property type="evidence" value="ECO:0007669"/>
    <property type="project" value="InterPro"/>
</dbReference>
<dbReference type="InterPro" id="IPR043128">
    <property type="entry name" value="Rev_trsase/Diguanyl_cyclase"/>
</dbReference>
<dbReference type="InterPro" id="IPR045443">
    <property type="entry name" value="DUF6504"/>
</dbReference>
<feature type="region of interest" description="Disordered" evidence="3">
    <location>
        <begin position="44"/>
        <end position="95"/>
    </location>
</feature>
<dbReference type="Pfam" id="PF00817">
    <property type="entry name" value="IMS"/>
    <property type="match status" value="1"/>
</dbReference>
<organism evidence="7 8">
    <name type="scientific">Caulobacter flavus</name>
    <dbReference type="NCBI Taxonomy" id="1679497"/>
    <lineage>
        <taxon>Bacteria</taxon>
        <taxon>Pseudomonadati</taxon>
        <taxon>Pseudomonadota</taxon>
        <taxon>Alphaproteobacteria</taxon>
        <taxon>Caulobacterales</taxon>
        <taxon>Caulobacteraceae</taxon>
        <taxon>Caulobacter</taxon>
    </lineage>
</organism>
<sequence length="570" mass="61833">MARILSVWCPNWPITTWRRHHPNAFAELGESAQTLPLKGEVAAKRSEGEVGAGKKVTSPSVASGDTSPFRGRVSSVGGGSPEGRRGASPSEDPPFALLVSERGTRRLAAVDAAARRLGLSAGQKAADALALVPHLVTADHDPDADRRALESLCDWCVRFSPAVAVDGDDGLLLDITGADHLWGGEDAMLADLLQRLERWGVPARGAVADTAGAAWALARFGQGGAVVAPGGQREALARLPVAALRLDEAAQAQLPRLGLHRVGQLYALPRAQMAKRFGLAFTQRLDQALGAAGEALAFRRPASPWFERLAFFEPISAPDDLARVAADVLALICKRLEGEGRGARRFEVVFHRLDGKAFPVPVGLARPGRDARRLAKLVAPKLDVVDPGFGIDVITVHAYAVEALAQGQSRIDAELDAAEALAPLVDRLVNRLGEGRVWRPDPVESHVPERAVARAAPLASPAAARPWNPDLPRPTRLLKRPEPIEVLAKLPDDPPLRFTWRNRHHRVRAAEGPERIGQEWWRGDFDDTGPGRIRDYYRVEDEAGGRFWIYRQGLYGDDASPKWWLHGLFG</sequence>
<proteinExistence type="inferred from homology"/>
<dbReference type="InterPro" id="IPR001126">
    <property type="entry name" value="UmuC"/>
</dbReference>
<keyword evidence="9" id="KW-1185">Reference proteome</keyword>
<reference evidence="7 8" key="1">
    <citation type="submission" date="2017-12" db="EMBL/GenBank/DDBJ databases">
        <title>The genome sequence of Caulobacter flavus CGMCC1 15093.</title>
        <authorList>
            <person name="Gao J."/>
            <person name="Mao X."/>
            <person name="Sun J."/>
        </authorList>
    </citation>
    <scope>NUCLEOTIDE SEQUENCE [LARGE SCALE GENOMIC DNA]</scope>
    <source>
        <strain evidence="7 8">CGMCC1 15093</strain>
    </source>
</reference>
<dbReference type="OrthoDB" id="9788640at2"/>
<evidence type="ECO:0000259" key="4">
    <source>
        <dbReference type="Pfam" id="PF00817"/>
    </source>
</evidence>
<evidence type="ECO:0000313" key="6">
    <source>
        <dbReference type="EMBL" id="AYV49135.1"/>
    </source>
</evidence>
<feature type="domain" description="DUF6504" evidence="5">
    <location>
        <begin position="486"/>
        <end position="566"/>
    </location>
</feature>
<gene>
    <name evidence="6" type="ORF">C1707_24370</name>
    <name evidence="7" type="ORF">CFHF_12425</name>
</gene>
<dbReference type="AlphaFoldDB" id="A0A2N5CSZ6"/>
<dbReference type="InterPro" id="IPR043502">
    <property type="entry name" value="DNA/RNA_pol_sf"/>
</dbReference>
<name>A0A2N5CSZ6_9CAUL</name>
<evidence type="ECO:0000256" key="3">
    <source>
        <dbReference type="SAM" id="MobiDB-lite"/>
    </source>
</evidence>
<evidence type="ECO:0000259" key="5">
    <source>
        <dbReference type="Pfam" id="PF20114"/>
    </source>
</evidence>
<accession>A0A2N5CSZ6</accession>
<dbReference type="Proteomes" id="UP000281192">
    <property type="component" value="Chromosome"/>
</dbReference>
<keyword evidence="2" id="KW-0227">DNA damage</keyword>
<dbReference type="InterPro" id="IPR050356">
    <property type="entry name" value="SulA_CellDiv_inhibitor"/>
</dbReference>
<dbReference type="Gene3D" id="3.30.70.270">
    <property type="match status" value="1"/>
</dbReference>
<dbReference type="PANTHER" id="PTHR35369:SF2">
    <property type="entry name" value="BLR3025 PROTEIN"/>
    <property type="match status" value="1"/>
</dbReference>